<evidence type="ECO:0000256" key="1">
    <source>
        <dbReference type="ARBA" id="ARBA00023015"/>
    </source>
</evidence>
<dbReference type="PANTHER" id="PTHR30136:SF24">
    <property type="entry name" value="HTH-TYPE TRANSCRIPTIONAL REPRESSOR ALLR"/>
    <property type="match status" value="1"/>
</dbReference>
<reference evidence="6" key="1">
    <citation type="submission" date="2019-04" db="EMBL/GenBank/DDBJ databases">
        <title>Evolution of Biomass-Degrading Anaerobic Consortia Revealed by Metagenomics.</title>
        <authorList>
            <person name="Peng X."/>
        </authorList>
    </citation>
    <scope>NUCLEOTIDE SEQUENCE</scope>
    <source>
        <strain evidence="6">SIG551</strain>
    </source>
</reference>
<evidence type="ECO:0000259" key="5">
    <source>
        <dbReference type="PROSITE" id="PS51078"/>
    </source>
</evidence>
<dbReference type="InterPro" id="IPR036390">
    <property type="entry name" value="WH_DNA-bd_sf"/>
</dbReference>
<proteinExistence type="predicted"/>
<dbReference type="SUPFAM" id="SSF55781">
    <property type="entry name" value="GAF domain-like"/>
    <property type="match status" value="1"/>
</dbReference>
<comment type="caution">
    <text evidence="6">The sequence shown here is derived from an EMBL/GenBank/DDBJ whole genome shotgun (WGS) entry which is preliminary data.</text>
</comment>
<dbReference type="Pfam" id="PF01614">
    <property type="entry name" value="IclR_C"/>
    <property type="match status" value="1"/>
</dbReference>
<dbReference type="InterPro" id="IPR014757">
    <property type="entry name" value="Tscrpt_reg_IclR_C"/>
</dbReference>
<dbReference type="InterPro" id="IPR005471">
    <property type="entry name" value="Tscrpt_reg_IclR_N"/>
</dbReference>
<dbReference type="Pfam" id="PF09339">
    <property type="entry name" value="HTH_IclR"/>
    <property type="match status" value="1"/>
</dbReference>
<dbReference type="Gene3D" id="1.10.10.10">
    <property type="entry name" value="Winged helix-like DNA-binding domain superfamily/Winged helix DNA-binding domain"/>
    <property type="match status" value="1"/>
</dbReference>
<dbReference type="GO" id="GO:0003700">
    <property type="term" value="F:DNA-binding transcription factor activity"/>
    <property type="evidence" value="ECO:0007669"/>
    <property type="project" value="TreeGrafter"/>
</dbReference>
<evidence type="ECO:0000259" key="4">
    <source>
        <dbReference type="PROSITE" id="PS51077"/>
    </source>
</evidence>
<dbReference type="PROSITE" id="PS51077">
    <property type="entry name" value="HTH_ICLR"/>
    <property type="match status" value="1"/>
</dbReference>
<gene>
    <name evidence="6" type="ORF">E7512_08375</name>
</gene>
<keyword evidence="3" id="KW-0804">Transcription</keyword>
<dbReference type="Gene3D" id="3.30.450.40">
    <property type="match status" value="1"/>
</dbReference>
<dbReference type="SUPFAM" id="SSF46785">
    <property type="entry name" value="Winged helix' DNA-binding domain"/>
    <property type="match status" value="1"/>
</dbReference>
<evidence type="ECO:0000313" key="6">
    <source>
        <dbReference type="EMBL" id="MBE6833579.1"/>
    </source>
</evidence>
<keyword evidence="2" id="KW-0238">DNA-binding</keyword>
<dbReference type="InterPro" id="IPR036388">
    <property type="entry name" value="WH-like_DNA-bd_sf"/>
</dbReference>
<dbReference type="GO" id="GO:0003677">
    <property type="term" value="F:DNA binding"/>
    <property type="evidence" value="ECO:0007669"/>
    <property type="project" value="UniProtKB-KW"/>
</dbReference>
<dbReference type="InterPro" id="IPR029016">
    <property type="entry name" value="GAF-like_dom_sf"/>
</dbReference>
<sequence>MPNEENYPEGVKVRSLYKAVKLLDYFNSAHPERGISELAELSGMLKSSVYNIMSTFECCGVVEKDPKTSQYRLGLKILEWSNALSQNDVFGRVIRPFLEELTDRTGETVFWATPYGTNIIYLEAAFPKGAMSVRSIKGVVAPMYCTSLGKAILSRMEPSMVEQVIAAGLEGFTPYTITDAQRFREEIDHIRAVGYSVDNMEHEYGIKCVGVPICNGRNQVIGGISLSGPSLRFNEQQIVEYAKLLNGYANQIRNRL</sequence>
<evidence type="ECO:0000256" key="3">
    <source>
        <dbReference type="ARBA" id="ARBA00023163"/>
    </source>
</evidence>
<dbReference type="GO" id="GO:0045892">
    <property type="term" value="P:negative regulation of DNA-templated transcription"/>
    <property type="evidence" value="ECO:0007669"/>
    <property type="project" value="TreeGrafter"/>
</dbReference>
<dbReference type="PANTHER" id="PTHR30136">
    <property type="entry name" value="HELIX-TURN-HELIX TRANSCRIPTIONAL REGULATOR, ICLR FAMILY"/>
    <property type="match status" value="1"/>
</dbReference>
<dbReference type="SMART" id="SM00346">
    <property type="entry name" value="HTH_ICLR"/>
    <property type="match status" value="1"/>
</dbReference>
<feature type="domain" description="HTH iclR-type" evidence="4">
    <location>
        <begin position="13"/>
        <end position="75"/>
    </location>
</feature>
<dbReference type="PROSITE" id="PS51078">
    <property type="entry name" value="ICLR_ED"/>
    <property type="match status" value="1"/>
</dbReference>
<accession>A0A928Q2Q3</accession>
<name>A0A928Q2Q3_9FIRM</name>
<dbReference type="AlphaFoldDB" id="A0A928Q2Q3"/>
<dbReference type="Proteomes" id="UP000754750">
    <property type="component" value="Unassembled WGS sequence"/>
</dbReference>
<protein>
    <submittedName>
        <fullName evidence="6">IclR family transcriptional regulator</fullName>
    </submittedName>
</protein>
<dbReference type="InterPro" id="IPR050707">
    <property type="entry name" value="HTH_MetabolicPath_Reg"/>
</dbReference>
<dbReference type="EMBL" id="SVNY01000003">
    <property type="protein sequence ID" value="MBE6833579.1"/>
    <property type="molecule type" value="Genomic_DNA"/>
</dbReference>
<evidence type="ECO:0000313" key="7">
    <source>
        <dbReference type="Proteomes" id="UP000754750"/>
    </source>
</evidence>
<evidence type="ECO:0000256" key="2">
    <source>
        <dbReference type="ARBA" id="ARBA00023125"/>
    </source>
</evidence>
<keyword evidence="1" id="KW-0805">Transcription regulation</keyword>
<organism evidence="6 7">
    <name type="scientific">Faecalispora sporosphaeroides</name>
    <dbReference type="NCBI Taxonomy" id="1549"/>
    <lineage>
        <taxon>Bacteria</taxon>
        <taxon>Bacillati</taxon>
        <taxon>Bacillota</taxon>
        <taxon>Clostridia</taxon>
        <taxon>Eubacteriales</taxon>
        <taxon>Oscillospiraceae</taxon>
        <taxon>Faecalispora</taxon>
    </lineage>
</organism>
<feature type="domain" description="IclR-ED" evidence="5">
    <location>
        <begin position="76"/>
        <end position="256"/>
    </location>
</feature>
<dbReference type="RefSeq" id="WP_326840416.1">
    <property type="nucleotide sequence ID" value="NZ_SVNY01000003.1"/>
</dbReference>